<reference evidence="1 2" key="1">
    <citation type="journal article" date="2022" name="Hortic Res">
        <title>A haplotype resolved chromosomal level avocado genome allows analysis of novel avocado genes.</title>
        <authorList>
            <person name="Nath O."/>
            <person name="Fletcher S.J."/>
            <person name="Hayward A."/>
            <person name="Shaw L.M."/>
            <person name="Masouleh A.K."/>
            <person name="Furtado A."/>
            <person name="Henry R.J."/>
            <person name="Mitter N."/>
        </authorList>
    </citation>
    <scope>NUCLEOTIDE SEQUENCE [LARGE SCALE GENOMIC DNA]</scope>
    <source>
        <strain evidence="2">cv. Hass</strain>
    </source>
</reference>
<evidence type="ECO:0000313" key="1">
    <source>
        <dbReference type="EMBL" id="KAJ8627619.1"/>
    </source>
</evidence>
<sequence length="122" mass="12830">MKKGLLVIKVEAWIDSLIEVEFWERGWRDGAIEPCSVLTAEEEASAEEVTTAKEIATTASLNALSAIEATSVAKEAVVVLEVGAVMEAGAGVEARPKVERAVTDRAEAAFAGSQAAVELGEK</sequence>
<organism evidence="1 2">
    <name type="scientific">Persea americana</name>
    <name type="common">Avocado</name>
    <dbReference type="NCBI Taxonomy" id="3435"/>
    <lineage>
        <taxon>Eukaryota</taxon>
        <taxon>Viridiplantae</taxon>
        <taxon>Streptophyta</taxon>
        <taxon>Embryophyta</taxon>
        <taxon>Tracheophyta</taxon>
        <taxon>Spermatophyta</taxon>
        <taxon>Magnoliopsida</taxon>
        <taxon>Magnoliidae</taxon>
        <taxon>Laurales</taxon>
        <taxon>Lauraceae</taxon>
        <taxon>Persea</taxon>
    </lineage>
</organism>
<evidence type="ECO:0000313" key="2">
    <source>
        <dbReference type="Proteomes" id="UP001234297"/>
    </source>
</evidence>
<name>A0ACC2L2E1_PERAE</name>
<keyword evidence="2" id="KW-1185">Reference proteome</keyword>
<proteinExistence type="predicted"/>
<dbReference type="EMBL" id="CM056814">
    <property type="protein sequence ID" value="KAJ8627619.1"/>
    <property type="molecule type" value="Genomic_DNA"/>
</dbReference>
<dbReference type="Proteomes" id="UP001234297">
    <property type="component" value="Chromosome 6"/>
</dbReference>
<gene>
    <name evidence="1" type="ORF">MRB53_020926</name>
</gene>
<accession>A0ACC2L2E1</accession>
<protein>
    <submittedName>
        <fullName evidence="1">Uncharacterized protein</fullName>
    </submittedName>
</protein>
<comment type="caution">
    <text evidence="1">The sequence shown here is derived from an EMBL/GenBank/DDBJ whole genome shotgun (WGS) entry which is preliminary data.</text>
</comment>